<accession>A0A518EQA6</accession>
<evidence type="ECO:0000313" key="2">
    <source>
        <dbReference type="EMBL" id="QDV06274.1"/>
    </source>
</evidence>
<dbReference type="EMBL" id="CP036434">
    <property type="protein sequence ID" value="QDV06274.1"/>
    <property type="molecule type" value="Genomic_DNA"/>
</dbReference>
<dbReference type="RefSeq" id="WP_145196312.1">
    <property type="nucleotide sequence ID" value="NZ_CP036434.1"/>
</dbReference>
<sequence length="194" mass="21591">MTALLRALADAYREGGVDALATEADRRMPPEGGHGWVDELIAGCGDPEFSVPASWLLLRHARSGRAIPAASVERLARRGLDADPHERDPHERAPYENDPVDARLHLAQLIQHLEIPATCAKPLAEFLTNGCQSEHAFLRAWAMDGLYRLSLQHPRYEEPARRALEAGADDPKASVRARARRIVSEEAKRQRKSR</sequence>
<reference evidence="2 3" key="1">
    <citation type="submission" date="2019-02" db="EMBL/GenBank/DDBJ databases">
        <title>Deep-cultivation of Planctomycetes and their phenomic and genomic characterization uncovers novel biology.</title>
        <authorList>
            <person name="Wiegand S."/>
            <person name="Jogler M."/>
            <person name="Boedeker C."/>
            <person name="Pinto D."/>
            <person name="Vollmers J."/>
            <person name="Rivas-Marin E."/>
            <person name="Kohn T."/>
            <person name="Peeters S.H."/>
            <person name="Heuer A."/>
            <person name="Rast P."/>
            <person name="Oberbeckmann S."/>
            <person name="Bunk B."/>
            <person name="Jeske O."/>
            <person name="Meyerdierks A."/>
            <person name="Storesund J.E."/>
            <person name="Kallscheuer N."/>
            <person name="Luecker S."/>
            <person name="Lage O.M."/>
            <person name="Pohl T."/>
            <person name="Merkel B.J."/>
            <person name="Hornburger P."/>
            <person name="Mueller R.-W."/>
            <person name="Bruemmer F."/>
            <person name="Labrenz M."/>
            <person name="Spormann A.M."/>
            <person name="Op den Camp H."/>
            <person name="Overmann J."/>
            <person name="Amann R."/>
            <person name="Jetten M.S.M."/>
            <person name="Mascher T."/>
            <person name="Medema M.H."/>
            <person name="Devos D.P."/>
            <person name="Kaster A.-K."/>
            <person name="Ovreas L."/>
            <person name="Rohde M."/>
            <person name="Galperin M.Y."/>
            <person name="Jogler C."/>
        </authorList>
    </citation>
    <scope>NUCLEOTIDE SEQUENCE [LARGE SCALE GENOMIC DNA]</scope>
    <source>
        <strain evidence="2 3">Poly30</strain>
    </source>
</reference>
<feature type="region of interest" description="Disordered" evidence="1">
    <location>
        <begin position="162"/>
        <end position="194"/>
    </location>
</feature>
<evidence type="ECO:0000256" key="1">
    <source>
        <dbReference type="SAM" id="MobiDB-lite"/>
    </source>
</evidence>
<dbReference type="Proteomes" id="UP000320390">
    <property type="component" value="Chromosome"/>
</dbReference>
<dbReference type="AlphaFoldDB" id="A0A518EQA6"/>
<protein>
    <recommendedName>
        <fullName evidence="4">HEAT repeat protein</fullName>
    </recommendedName>
</protein>
<organism evidence="2 3">
    <name type="scientific">Saltatorellus ferox</name>
    <dbReference type="NCBI Taxonomy" id="2528018"/>
    <lineage>
        <taxon>Bacteria</taxon>
        <taxon>Pseudomonadati</taxon>
        <taxon>Planctomycetota</taxon>
        <taxon>Planctomycetia</taxon>
        <taxon>Planctomycetia incertae sedis</taxon>
        <taxon>Saltatorellus</taxon>
    </lineage>
</organism>
<evidence type="ECO:0000313" key="3">
    <source>
        <dbReference type="Proteomes" id="UP000320390"/>
    </source>
</evidence>
<feature type="compositionally biased region" description="Basic and acidic residues" evidence="1">
    <location>
        <begin position="162"/>
        <end position="173"/>
    </location>
</feature>
<keyword evidence="3" id="KW-1185">Reference proteome</keyword>
<evidence type="ECO:0008006" key="4">
    <source>
        <dbReference type="Google" id="ProtNLM"/>
    </source>
</evidence>
<proteinExistence type="predicted"/>
<gene>
    <name evidence="2" type="ORF">Poly30_17820</name>
</gene>
<name>A0A518EQA6_9BACT</name>
<dbReference type="OrthoDB" id="7860049at2"/>